<dbReference type="Gene3D" id="2.10.260.10">
    <property type="match status" value="1"/>
</dbReference>
<keyword evidence="4" id="KW-1185">Reference proteome</keyword>
<organism evidence="3 4">
    <name type="scientific">Desulfofundulus salinus</name>
    <dbReference type="NCBI Taxonomy" id="2419843"/>
    <lineage>
        <taxon>Bacteria</taxon>
        <taxon>Bacillati</taxon>
        <taxon>Bacillota</taxon>
        <taxon>Clostridia</taxon>
        <taxon>Eubacteriales</taxon>
        <taxon>Peptococcaceae</taxon>
        <taxon>Desulfofundulus</taxon>
    </lineage>
</organism>
<evidence type="ECO:0000256" key="1">
    <source>
        <dbReference type="PROSITE-ProRule" id="PRU01076"/>
    </source>
</evidence>
<dbReference type="SUPFAM" id="SSF89447">
    <property type="entry name" value="AbrB/MazE/MraZ-like"/>
    <property type="match status" value="1"/>
</dbReference>
<feature type="domain" description="SpoVT-AbrB" evidence="2">
    <location>
        <begin position="14"/>
        <end position="59"/>
    </location>
</feature>
<dbReference type="RefSeq" id="WP_121450815.1">
    <property type="nucleotide sequence ID" value="NZ_RBWE01000001.1"/>
</dbReference>
<gene>
    <name evidence="3" type="ORF">D7024_05095</name>
</gene>
<dbReference type="NCBIfam" id="TIGR01439">
    <property type="entry name" value="lp_hng_hel_AbrB"/>
    <property type="match status" value="1"/>
</dbReference>
<dbReference type="GO" id="GO:0003677">
    <property type="term" value="F:DNA binding"/>
    <property type="evidence" value="ECO:0007669"/>
    <property type="project" value="UniProtKB-UniRule"/>
</dbReference>
<evidence type="ECO:0000313" key="3">
    <source>
        <dbReference type="EMBL" id="RKO66379.1"/>
    </source>
</evidence>
<proteinExistence type="predicted"/>
<dbReference type="InterPro" id="IPR037914">
    <property type="entry name" value="SpoVT-AbrB_sf"/>
</dbReference>
<evidence type="ECO:0000313" key="4">
    <source>
        <dbReference type="Proteomes" id="UP000271256"/>
    </source>
</evidence>
<reference evidence="3 4" key="1">
    <citation type="submission" date="2018-10" db="EMBL/GenBank/DDBJ databases">
        <authorList>
            <person name="Grouzdev D.S."/>
            <person name="Krutkina M.S."/>
            <person name="Tourova T.P."/>
            <person name="Nazina T.N."/>
        </authorList>
    </citation>
    <scope>NUCLEOTIDE SEQUENCE [LARGE SCALE GENOMIC DNA]</scope>
    <source>
        <strain evidence="3 4">435</strain>
    </source>
</reference>
<dbReference type="Pfam" id="PF04014">
    <property type="entry name" value="MazE_antitoxin"/>
    <property type="match status" value="1"/>
</dbReference>
<keyword evidence="1 3" id="KW-0238">DNA-binding</keyword>
<dbReference type="InterPro" id="IPR007159">
    <property type="entry name" value="SpoVT-AbrB_dom"/>
</dbReference>
<name>A0A494WSS5_9FIRM</name>
<comment type="caution">
    <text evidence="3">The sequence shown here is derived from an EMBL/GenBank/DDBJ whole genome shotgun (WGS) entry which is preliminary data.</text>
</comment>
<dbReference type="Proteomes" id="UP000271256">
    <property type="component" value="Unassembled WGS sequence"/>
</dbReference>
<sequence length="96" mass="10887">MSERIATKRSYPVVKKVRVWGKGQFTIPSEMRERLGINENTILEVFQAGKAIVATPEKITVKELAASVRKEMARNGIDLEKLLAELREGSHEYKTD</sequence>
<dbReference type="PROSITE" id="PS51740">
    <property type="entry name" value="SPOVT_ABRB"/>
    <property type="match status" value="1"/>
</dbReference>
<protein>
    <submittedName>
        <fullName evidence="3">AbrB/MazE/SpoVT family DNA-binding domain-containing protein</fullName>
    </submittedName>
</protein>
<dbReference type="AlphaFoldDB" id="A0A494WSS5"/>
<accession>A0A494WSS5</accession>
<dbReference type="SMART" id="SM00966">
    <property type="entry name" value="SpoVT_AbrB"/>
    <property type="match status" value="1"/>
</dbReference>
<dbReference type="OrthoDB" id="9811597at2"/>
<dbReference type="EMBL" id="RBWE01000001">
    <property type="protein sequence ID" value="RKO66379.1"/>
    <property type="molecule type" value="Genomic_DNA"/>
</dbReference>
<evidence type="ECO:0000259" key="2">
    <source>
        <dbReference type="PROSITE" id="PS51740"/>
    </source>
</evidence>